<accession>A0ABR9LP96</accession>
<dbReference type="RefSeq" id="WP_192783559.1">
    <property type="nucleotide sequence ID" value="NZ_JADBEK010000001.1"/>
</dbReference>
<sequence length="64" mass="7517">MFGNPRPRCTARPPSSKPELEADRPNLVWSWASHHKLKGPVRGVYYLLYVIIDIFSREVVHWEL</sequence>
<feature type="region of interest" description="Disordered" evidence="1">
    <location>
        <begin position="1"/>
        <end position="21"/>
    </location>
</feature>
<keyword evidence="3" id="KW-1185">Reference proteome</keyword>
<comment type="caution">
    <text evidence="2">The sequence shown here is derived from an EMBL/GenBank/DDBJ whole genome shotgun (WGS) entry which is preliminary data.</text>
</comment>
<organism evidence="2 3">
    <name type="scientific">Nonomuraea angiospora</name>
    <dbReference type="NCBI Taxonomy" id="46172"/>
    <lineage>
        <taxon>Bacteria</taxon>
        <taxon>Bacillati</taxon>
        <taxon>Actinomycetota</taxon>
        <taxon>Actinomycetes</taxon>
        <taxon>Streptosporangiales</taxon>
        <taxon>Streptosporangiaceae</taxon>
        <taxon>Nonomuraea</taxon>
    </lineage>
</organism>
<evidence type="ECO:0000256" key="1">
    <source>
        <dbReference type="SAM" id="MobiDB-lite"/>
    </source>
</evidence>
<dbReference type="Proteomes" id="UP000633509">
    <property type="component" value="Unassembled WGS sequence"/>
</dbReference>
<reference evidence="2 3" key="1">
    <citation type="submission" date="2020-10" db="EMBL/GenBank/DDBJ databases">
        <title>Sequencing the genomes of 1000 actinobacteria strains.</title>
        <authorList>
            <person name="Klenk H.-P."/>
        </authorList>
    </citation>
    <scope>NUCLEOTIDE SEQUENCE [LARGE SCALE GENOMIC DNA]</scope>
    <source>
        <strain evidence="2 3">DSM 43173</strain>
    </source>
</reference>
<evidence type="ECO:0000313" key="2">
    <source>
        <dbReference type="EMBL" id="MBE1582255.1"/>
    </source>
</evidence>
<proteinExistence type="predicted"/>
<gene>
    <name evidence="2" type="ORF">H4W80_000513</name>
</gene>
<evidence type="ECO:0000313" key="3">
    <source>
        <dbReference type="Proteomes" id="UP000633509"/>
    </source>
</evidence>
<dbReference type="EMBL" id="JADBEK010000001">
    <property type="protein sequence ID" value="MBE1582255.1"/>
    <property type="molecule type" value="Genomic_DNA"/>
</dbReference>
<name>A0ABR9LP96_9ACTN</name>
<protein>
    <submittedName>
        <fullName evidence="2">Transposase InsO family protein</fullName>
    </submittedName>
</protein>